<protein>
    <submittedName>
        <fullName evidence="4">Dnajb14 protein</fullName>
    </submittedName>
</protein>
<feature type="transmembrane region" description="Helical" evidence="2">
    <location>
        <begin position="96"/>
        <end position="122"/>
    </location>
</feature>
<dbReference type="Gene3D" id="1.10.287.110">
    <property type="entry name" value="DnaJ domain"/>
    <property type="match status" value="1"/>
</dbReference>
<evidence type="ECO:0000313" key="5">
    <source>
        <dbReference type="Proteomes" id="UP000649617"/>
    </source>
</evidence>
<dbReference type="AlphaFoldDB" id="A0A812W1C6"/>
<dbReference type="Pfam" id="PF00226">
    <property type="entry name" value="DnaJ"/>
    <property type="match status" value="1"/>
</dbReference>
<feature type="region of interest" description="Disordered" evidence="1">
    <location>
        <begin position="48"/>
        <end position="68"/>
    </location>
</feature>
<evidence type="ECO:0000256" key="1">
    <source>
        <dbReference type="SAM" id="MobiDB-lite"/>
    </source>
</evidence>
<dbReference type="Proteomes" id="UP000649617">
    <property type="component" value="Unassembled WGS sequence"/>
</dbReference>
<accession>A0A812W1C6</accession>
<dbReference type="InterPro" id="IPR001623">
    <property type="entry name" value="DnaJ_domain"/>
</dbReference>
<dbReference type="PROSITE" id="PS00636">
    <property type="entry name" value="DNAJ_1"/>
    <property type="match status" value="1"/>
</dbReference>
<keyword evidence="2" id="KW-0812">Transmembrane</keyword>
<name>A0A812W1C6_SYMPI</name>
<dbReference type="InterPro" id="IPR036869">
    <property type="entry name" value="J_dom_sf"/>
</dbReference>
<evidence type="ECO:0000313" key="4">
    <source>
        <dbReference type="EMBL" id="CAE7653115.1"/>
    </source>
</evidence>
<dbReference type="OrthoDB" id="10250354at2759"/>
<reference evidence="4" key="1">
    <citation type="submission" date="2021-02" db="EMBL/GenBank/DDBJ databases">
        <authorList>
            <person name="Dougan E. K."/>
            <person name="Rhodes N."/>
            <person name="Thang M."/>
            <person name="Chan C."/>
        </authorList>
    </citation>
    <scope>NUCLEOTIDE SEQUENCE</scope>
</reference>
<keyword evidence="2" id="KW-1133">Transmembrane helix</keyword>
<dbReference type="InterPro" id="IPR018253">
    <property type="entry name" value="DnaJ_domain_CS"/>
</dbReference>
<proteinExistence type="predicted"/>
<comment type="caution">
    <text evidence="4">The sequence shown here is derived from an EMBL/GenBank/DDBJ whole genome shotgun (WGS) entry which is preliminary data.</text>
</comment>
<keyword evidence="2" id="KW-0472">Membrane</keyword>
<evidence type="ECO:0000259" key="3">
    <source>
        <dbReference type="Pfam" id="PF00226"/>
    </source>
</evidence>
<feature type="domain" description="J" evidence="3">
    <location>
        <begin position="7"/>
        <end position="34"/>
    </location>
</feature>
<keyword evidence="5" id="KW-1185">Reference proteome</keyword>
<dbReference type="EMBL" id="CAJNIZ010043193">
    <property type="protein sequence ID" value="CAE7653115.1"/>
    <property type="molecule type" value="Genomic_DNA"/>
</dbReference>
<dbReference type="SUPFAM" id="SSF46565">
    <property type="entry name" value="Chaperone J-domain"/>
    <property type="match status" value="1"/>
</dbReference>
<evidence type="ECO:0000256" key="2">
    <source>
        <dbReference type="SAM" id="Phobius"/>
    </source>
</evidence>
<sequence length="139" mass="15448">MASVHTREGATRAFEHLQKAYSVLSNPEKRRAYDATLGNNGEGAAAQALRGQGTGPRGGPSWLHRPDDPARQPWYSQISLRRLWYRASKKASARPAFLGPVLFVAGVFTVFRGIPLGVMYMLDDKDRIAMMSPQPVKRH</sequence>
<organism evidence="4 5">
    <name type="scientific">Symbiodinium pilosum</name>
    <name type="common">Dinoflagellate</name>
    <dbReference type="NCBI Taxonomy" id="2952"/>
    <lineage>
        <taxon>Eukaryota</taxon>
        <taxon>Sar</taxon>
        <taxon>Alveolata</taxon>
        <taxon>Dinophyceae</taxon>
        <taxon>Suessiales</taxon>
        <taxon>Symbiodiniaceae</taxon>
        <taxon>Symbiodinium</taxon>
    </lineage>
</organism>
<gene>
    <name evidence="4" type="primary">Dnajb14</name>
    <name evidence="4" type="ORF">SPIL2461_LOCUS17480</name>
</gene>